<name>A0A7T1AZT3_9STAP</name>
<protein>
    <submittedName>
        <fullName evidence="2">Uncharacterized protein</fullName>
    </submittedName>
</protein>
<feature type="transmembrane region" description="Helical" evidence="1">
    <location>
        <begin position="33"/>
        <end position="52"/>
    </location>
</feature>
<sequence length="63" mass="7208">MTKSKLRIVFNILLAIWILGYGVIYLFTDIIDAKWSLIFVFGLVIIGVTRSVKTDDSKDNESR</sequence>
<dbReference type="EMBL" id="CP064056">
    <property type="protein sequence ID" value="QPM75078.1"/>
    <property type="molecule type" value="Genomic_DNA"/>
</dbReference>
<keyword evidence="1" id="KW-1133">Transmembrane helix</keyword>
<accession>A0A7T1AZT3</accession>
<dbReference type="Proteomes" id="UP000594455">
    <property type="component" value="Chromosome"/>
</dbReference>
<dbReference type="AlphaFoldDB" id="A0A7T1AZT3"/>
<dbReference type="KEGG" id="sllo:ISP08_12290"/>
<evidence type="ECO:0000313" key="3">
    <source>
        <dbReference type="Proteomes" id="UP000594455"/>
    </source>
</evidence>
<keyword evidence="3" id="KW-1185">Reference proteome</keyword>
<organism evidence="2 3">
    <name type="scientific">Staphylococcus lloydii</name>
    <dbReference type="NCBI Taxonomy" id="2781774"/>
    <lineage>
        <taxon>Bacteria</taxon>
        <taxon>Bacillati</taxon>
        <taxon>Bacillota</taxon>
        <taxon>Bacilli</taxon>
        <taxon>Bacillales</taxon>
        <taxon>Staphylococcaceae</taxon>
        <taxon>Staphylococcus</taxon>
    </lineage>
</organism>
<dbReference type="RefSeq" id="WP_195718826.1">
    <property type="nucleotide sequence ID" value="NZ_CP064056.1"/>
</dbReference>
<proteinExistence type="predicted"/>
<keyword evidence="1" id="KW-0812">Transmembrane</keyword>
<evidence type="ECO:0000313" key="2">
    <source>
        <dbReference type="EMBL" id="QPM75078.1"/>
    </source>
</evidence>
<reference evidence="2 3" key="1">
    <citation type="submission" date="2020-10" db="EMBL/GenBank/DDBJ databases">
        <title>Closed genome sequences of Staphylococcus lloydii sp. nov. and Staphylococcus durrellii sp. nov. Isolated from Captive Fruit Bats (Pteropus livingstonii).</title>
        <authorList>
            <person name="Fountain K."/>
        </authorList>
    </citation>
    <scope>NUCLEOTIDE SEQUENCE [LARGE SCALE GENOMIC DNA]</scope>
    <source>
        <strain evidence="2 3">23_2_7_LY</strain>
    </source>
</reference>
<feature type="transmembrane region" description="Helical" evidence="1">
    <location>
        <begin position="7"/>
        <end position="27"/>
    </location>
</feature>
<gene>
    <name evidence="2" type="ORF">ISP08_12290</name>
</gene>
<keyword evidence="1" id="KW-0472">Membrane</keyword>
<evidence type="ECO:0000256" key="1">
    <source>
        <dbReference type="SAM" id="Phobius"/>
    </source>
</evidence>